<dbReference type="OrthoDB" id="4838853at2759"/>
<dbReference type="STRING" id="106004.A0A1Y2G7T5"/>
<keyword evidence="2" id="KW-0812">Transmembrane</keyword>
<evidence type="ECO:0000313" key="4">
    <source>
        <dbReference type="Proteomes" id="UP000193467"/>
    </source>
</evidence>
<feature type="region of interest" description="Disordered" evidence="1">
    <location>
        <begin position="1"/>
        <end position="37"/>
    </location>
</feature>
<evidence type="ECO:0000313" key="3">
    <source>
        <dbReference type="EMBL" id="ORY92628.1"/>
    </source>
</evidence>
<feature type="transmembrane region" description="Helical" evidence="2">
    <location>
        <begin position="117"/>
        <end position="135"/>
    </location>
</feature>
<dbReference type="PANTHER" id="PTHR42024:SF1">
    <property type="entry name" value="AMINO ACID PERMEASE_ SLC12A DOMAIN-CONTAINING PROTEIN"/>
    <property type="match status" value="1"/>
</dbReference>
<sequence>MATSPTPPPAATAPSAAAPAPQVESSAEPAAERQRHEGENLERVITQHSEGTTAVGGSGHPLGLTCTKNGCPRLEFTFKPKIPILYFLFLVFFNLVIPCLLYYLLKIYVEKLDDKTLIGIASAALGFSSCIDAPFRLWKLAKHRDVYGPLLEGKWWHLDFSMWYYTWSMFWFAIPLAIAPALGLFDFFLFSTAMLVSPALIILAISLHPWHLPYPMSSDPPRTPTKPAVYYVLEDLVAVDFEYGKPWRRALQARYNASPVFRSNIYRQTVYWTIAGLVFVGVTGGVVWGSPLNFAFAWVLGQFFLWVVLAGLGSWGLARYDLRKEHRWWEQHAMGEKLQV</sequence>
<name>A0A1Y2G7T5_9BASI</name>
<keyword evidence="2" id="KW-0472">Membrane</keyword>
<organism evidence="3 4">
    <name type="scientific">Leucosporidium creatinivorum</name>
    <dbReference type="NCBI Taxonomy" id="106004"/>
    <lineage>
        <taxon>Eukaryota</taxon>
        <taxon>Fungi</taxon>
        <taxon>Dikarya</taxon>
        <taxon>Basidiomycota</taxon>
        <taxon>Pucciniomycotina</taxon>
        <taxon>Microbotryomycetes</taxon>
        <taxon>Leucosporidiales</taxon>
        <taxon>Leucosporidium</taxon>
    </lineage>
</organism>
<evidence type="ECO:0000256" key="1">
    <source>
        <dbReference type="SAM" id="MobiDB-lite"/>
    </source>
</evidence>
<dbReference type="Proteomes" id="UP000193467">
    <property type="component" value="Unassembled WGS sequence"/>
</dbReference>
<feature type="compositionally biased region" description="Low complexity" evidence="1">
    <location>
        <begin position="12"/>
        <end position="29"/>
    </location>
</feature>
<feature type="transmembrane region" description="Helical" evidence="2">
    <location>
        <begin position="162"/>
        <end position="182"/>
    </location>
</feature>
<reference evidence="3 4" key="1">
    <citation type="submission" date="2016-07" db="EMBL/GenBank/DDBJ databases">
        <title>Pervasive Adenine N6-methylation of Active Genes in Fungi.</title>
        <authorList>
            <consortium name="DOE Joint Genome Institute"/>
            <person name="Mondo S.J."/>
            <person name="Dannebaum R.O."/>
            <person name="Kuo R.C."/>
            <person name="Labutti K."/>
            <person name="Haridas S."/>
            <person name="Kuo A."/>
            <person name="Salamov A."/>
            <person name="Ahrendt S.R."/>
            <person name="Lipzen A."/>
            <person name="Sullivan W."/>
            <person name="Andreopoulos W.B."/>
            <person name="Clum A."/>
            <person name="Lindquist E."/>
            <person name="Daum C."/>
            <person name="Ramamoorthy G.K."/>
            <person name="Gryganskyi A."/>
            <person name="Culley D."/>
            <person name="Magnuson J.K."/>
            <person name="James T.Y."/>
            <person name="O'Malley M.A."/>
            <person name="Stajich J.E."/>
            <person name="Spatafora J.W."/>
            <person name="Visel A."/>
            <person name="Grigoriev I.V."/>
        </authorList>
    </citation>
    <scope>NUCLEOTIDE SEQUENCE [LARGE SCALE GENOMIC DNA]</scope>
    <source>
        <strain evidence="3 4">62-1032</strain>
    </source>
</reference>
<proteinExistence type="predicted"/>
<keyword evidence="4" id="KW-1185">Reference proteome</keyword>
<dbReference type="PANTHER" id="PTHR42024">
    <property type="entry name" value="AMINO ACID PERMEASE_ SLC12A DOMAIN-CONTAINING PROTEIN"/>
    <property type="match status" value="1"/>
</dbReference>
<feature type="transmembrane region" description="Helical" evidence="2">
    <location>
        <begin position="295"/>
        <end position="318"/>
    </location>
</feature>
<feature type="transmembrane region" description="Helical" evidence="2">
    <location>
        <begin position="84"/>
        <end position="105"/>
    </location>
</feature>
<keyword evidence="2" id="KW-1133">Transmembrane helix</keyword>
<comment type="caution">
    <text evidence="3">The sequence shown here is derived from an EMBL/GenBank/DDBJ whole genome shotgun (WGS) entry which is preliminary data.</text>
</comment>
<feature type="transmembrane region" description="Helical" evidence="2">
    <location>
        <begin position="270"/>
        <end position="289"/>
    </location>
</feature>
<evidence type="ECO:0000256" key="2">
    <source>
        <dbReference type="SAM" id="Phobius"/>
    </source>
</evidence>
<protein>
    <submittedName>
        <fullName evidence="3">Uncharacterized protein</fullName>
    </submittedName>
</protein>
<dbReference type="AlphaFoldDB" id="A0A1Y2G7T5"/>
<dbReference type="InParanoid" id="A0A1Y2G7T5"/>
<accession>A0A1Y2G7T5</accession>
<dbReference type="EMBL" id="MCGR01000001">
    <property type="protein sequence ID" value="ORY92628.1"/>
    <property type="molecule type" value="Genomic_DNA"/>
</dbReference>
<gene>
    <name evidence="3" type="ORF">BCR35DRAFT_298094</name>
</gene>
<feature type="compositionally biased region" description="Pro residues" evidence="1">
    <location>
        <begin position="1"/>
        <end position="11"/>
    </location>
</feature>